<organism evidence="2 3">
    <name type="scientific">Ktedonobacter racemifer DSM 44963</name>
    <dbReference type="NCBI Taxonomy" id="485913"/>
    <lineage>
        <taxon>Bacteria</taxon>
        <taxon>Bacillati</taxon>
        <taxon>Chloroflexota</taxon>
        <taxon>Ktedonobacteria</taxon>
        <taxon>Ktedonobacterales</taxon>
        <taxon>Ktedonobacteraceae</taxon>
        <taxon>Ktedonobacter</taxon>
    </lineage>
</organism>
<reference evidence="2 3" key="1">
    <citation type="journal article" date="2011" name="Stand. Genomic Sci.">
        <title>Non-contiguous finished genome sequence and contextual data of the filamentous soil bacterium Ktedonobacter racemifer type strain (SOSP1-21).</title>
        <authorList>
            <person name="Chang Y.J."/>
            <person name="Land M."/>
            <person name="Hauser L."/>
            <person name="Chertkov O."/>
            <person name="Del Rio T.G."/>
            <person name="Nolan M."/>
            <person name="Copeland A."/>
            <person name="Tice H."/>
            <person name="Cheng J.F."/>
            <person name="Lucas S."/>
            <person name="Han C."/>
            <person name="Goodwin L."/>
            <person name="Pitluck S."/>
            <person name="Ivanova N."/>
            <person name="Ovchinikova G."/>
            <person name="Pati A."/>
            <person name="Chen A."/>
            <person name="Palaniappan K."/>
            <person name="Mavromatis K."/>
            <person name="Liolios K."/>
            <person name="Brettin T."/>
            <person name="Fiebig A."/>
            <person name="Rohde M."/>
            <person name="Abt B."/>
            <person name="Goker M."/>
            <person name="Detter J.C."/>
            <person name="Woyke T."/>
            <person name="Bristow J."/>
            <person name="Eisen J.A."/>
            <person name="Markowitz V."/>
            <person name="Hugenholtz P."/>
            <person name="Kyrpides N.C."/>
            <person name="Klenk H.P."/>
            <person name="Lapidus A."/>
        </authorList>
    </citation>
    <scope>NUCLEOTIDE SEQUENCE [LARGE SCALE GENOMIC DNA]</scope>
    <source>
        <strain evidence="3">DSM 44963</strain>
    </source>
</reference>
<feature type="compositionally biased region" description="Low complexity" evidence="1">
    <location>
        <begin position="949"/>
        <end position="962"/>
    </location>
</feature>
<evidence type="ECO:0000313" key="3">
    <source>
        <dbReference type="Proteomes" id="UP000004508"/>
    </source>
</evidence>
<dbReference type="SUPFAM" id="SSF52540">
    <property type="entry name" value="P-loop containing nucleoside triphosphate hydrolases"/>
    <property type="match status" value="1"/>
</dbReference>
<accession>D6TT33</accession>
<dbReference type="InterPro" id="IPR027417">
    <property type="entry name" value="P-loop_NTPase"/>
</dbReference>
<dbReference type="Gene3D" id="3.40.50.300">
    <property type="entry name" value="P-loop containing nucleotide triphosphate hydrolases"/>
    <property type="match status" value="2"/>
</dbReference>
<feature type="region of interest" description="Disordered" evidence="1">
    <location>
        <begin position="886"/>
        <end position="1012"/>
    </location>
</feature>
<dbReference type="InParanoid" id="D6TT33"/>
<comment type="caution">
    <text evidence="2">The sequence shown here is derived from an EMBL/GenBank/DDBJ whole genome shotgun (WGS) entry which is preliminary data.</text>
</comment>
<evidence type="ECO:0008006" key="4">
    <source>
        <dbReference type="Google" id="ProtNLM"/>
    </source>
</evidence>
<dbReference type="STRING" id="485913.Krac_4571"/>
<keyword evidence="3" id="KW-1185">Reference proteome</keyword>
<dbReference type="RefSeq" id="WP_007914384.1">
    <property type="nucleotide sequence ID" value="NZ_ADVG01000003.1"/>
</dbReference>
<feature type="compositionally biased region" description="Polar residues" evidence="1">
    <location>
        <begin position="898"/>
        <end position="909"/>
    </location>
</feature>
<name>D6TT33_KTERA</name>
<dbReference type="CDD" id="cd01127">
    <property type="entry name" value="TrwB_TraG_TraD_VirD4"/>
    <property type="match status" value="1"/>
</dbReference>
<dbReference type="EMBL" id="ADVG01000003">
    <property type="protein sequence ID" value="EFH83584.1"/>
    <property type="molecule type" value="Genomic_DNA"/>
</dbReference>
<dbReference type="AlphaFoldDB" id="D6TT33"/>
<evidence type="ECO:0000313" key="2">
    <source>
        <dbReference type="EMBL" id="EFH83584.1"/>
    </source>
</evidence>
<proteinExistence type="predicted"/>
<gene>
    <name evidence="2" type="ORF">Krac_4571</name>
</gene>
<dbReference type="eggNOG" id="COG0433">
    <property type="taxonomic scope" value="Bacteria"/>
</dbReference>
<dbReference type="Proteomes" id="UP000004508">
    <property type="component" value="Unassembled WGS sequence"/>
</dbReference>
<feature type="compositionally biased region" description="Pro residues" evidence="1">
    <location>
        <begin position="924"/>
        <end position="934"/>
    </location>
</feature>
<evidence type="ECO:0000256" key="1">
    <source>
        <dbReference type="SAM" id="MobiDB-lite"/>
    </source>
</evidence>
<sequence length="1012" mass="113296">MTSIWPFSPTPHRSSLARIIPARGMTLVERDALEGTMQSLVLQGSVLALEIASTPTDTHQARSVQFLLRSPSEEALRATTRQIQMRYPQAIVRYASPEEDPLQVQEYELVSAMELRAGGEAYETLRSWSPGKAHEQGIDPLLGLLTTLEHLPTGMRAVTQLALTPLPPTWARKYQRLSVEHPLEEEREQRRETQARLRRGAPGWEQLVLLGIVVGLLILWNYGQAHHLFPAWLQQDVLSLLHGSLPHLSSSQEAILGIGLVGGIILIAGTIRSIRWLGERLFGGTRYYDMKRVAEKIGKSAYRARLRVYLIEEAPQMQSLVQTQQQHLTISARLTSSWQQFQQKRAQQRRHEQIHETLLAAYRHAHTSTAYFTSHRLSAHYAQRLTQENTWWKHLQRGTLFLTGEEVATLWHLPPGDHLSEGTNVEQRQERPLLAPHVLTTGNGWQLGTSTHAGKSVPVRFPPPELLKHKFVIGRTGKGKSTLFHHLALAHLATCLQPHPGLCVIEPHGDLIEDLLGLLPSEREEEVVLIDLHQQGFPPGINPLDATQVTSLEEADLIVSHLLTTFKGIWSTAWGPRVENVMRFSLKTLLEANRTLVHTDPHQGPEQQYTLLDVTVLLNKQSFRARVLDLVEDVHVLDWWYQYYDRLDVRMQEEITTPVLTKISAYASAPISRRLLGQPTSTIDFRRVVDQHQILLVNTASGQIGQDVSSLIGASILGLFSAALSRQLSLPPAERNVFLLLVDEFKNYPVNYGTILSELRKAGAFLVLATQSLAQLDVVDRALRPTVFANADHLFVFTLAGEDAYLLRHELGHLLSPEDVTNLPDYTCYARWSLNGQRLPFFSLTLDLPPAGNVQAAEHLREQYALRYGRPVREVDVLLDQLNARHGARPRKKESFLSHEQTQTATSPASIILPPQEAVTPDLAPAPIPSPSVMPPMARGEETEDTPPEAHTTTTPPAEPHASSGEKRVRIRRPKASVTQAPAEKEPLIEVPASSQDTPLQAPLQTVPEHSE</sequence>
<protein>
    <recommendedName>
        <fullName evidence="4">Type IV secretion system coupling protein TraD DNA-binding domain-containing protein</fullName>
    </recommendedName>
</protein>